<dbReference type="Proteomes" id="UP000663852">
    <property type="component" value="Unassembled WGS sequence"/>
</dbReference>
<accession>A0A814Z5N0</accession>
<evidence type="ECO:0000313" key="11">
    <source>
        <dbReference type="EMBL" id="CAF1285838.1"/>
    </source>
</evidence>
<feature type="transmembrane region" description="Helical" evidence="8">
    <location>
        <begin position="147"/>
        <end position="167"/>
    </location>
</feature>
<feature type="compositionally biased region" description="Basic and acidic residues" evidence="7">
    <location>
        <begin position="224"/>
        <end position="235"/>
    </location>
</feature>
<proteinExistence type="inferred from homology"/>
<dbReference type="GO" id="GO:0005385">
    <property type="term" value="F:zinc ion transmembrane transporter activity"/>
    <property type="evidence" value="ECO:0007669"/>
    <property type="project" value="TreeGrafter"/>
</dbReference>
<evidence type="ECO:0000313" key="10">
    <source>
        <dbReference type="EMBL" id="CAF1240528.1"/>
    </source>
</evidence>
<dbReference type="Proteomes" id="UP000663828">
    <property type="component" value="Unassembled WGS sequence"/>
</dbReference>
<dbReference type="InterPro" id="IPR003689">
    <property type="entry name" value="ZIP"/>
</dbReference>
<dbReference type="OrthoDB" id="200954at2759"/>
<name>A0A814Z5N0_ADIRI</name>
<evidence type="ECO:0000256" key="9">
    <source>
        <dbReference type="SAM" id="SignalP"/>
    </source>
</evidence>
<feature type="transmembrane region" description="Helical" evidence="8">
    <location>
        <begin position="406"/>
        <end position="426"/>
    </location>
</feature>
<feature type="chain" id="PRO_5036226674" evidence="9">
    <location>
        <begin position="23"/>
        <end position="427"/>
    </location>
</feature>
<dbReference type="AlphaFoldDB" id="A0A814Z5N0"/>
<keyword evidence="5 8" id="KW-0472">Membrane</keyword>
<evidence type="ECO:0000256" key="5">
    <source>
        <dbReference type="ARBA" id="ARBA00023136"/>
    </source>
</evidence>
<feature type="transmembrane region" description="Helical" evidence="8">
    <location>
        <begin position="200"/>
        <end position="218"/>
    </location>
</feature>
<protein>
    <submittedName>
        <fullName evidence="10">Uncharacterized protein</fullName>
    </submittedName>
</protein>
<evidence type="ECO:0000256" key="8">
    <source>
        <dbReference type="SAM" id="Phobius"/>
    </source>
</evidence>
<comment type="similarity">
    <text evidence="6">Belongs to the ZIP transporter (TC 2.A.5) family. KE4/Catsup subfamily.</text>
</comment>
<dbReference type="Pfam" id="PF02535">
    <property type="entry name" value="Zip"/>
    <property type="match status" value="1"/>
</dbReference>
<dbReference type="PANTHER" id="PTHR16950:SF25">
    <property type="entry name" value="ZINC TRANSPORTER SLC39A7"/>
    <property type="match status" value="1"/>
</dbReference>
<evidence type="ECO:0000256" key="4">
    <source>
        <dbReference type="ARBA" id="ARBA00022989"/>
    </source>
</evidence>
<feature type="region of interest" description="Disordered" evidence="7">
    <location>
        <begin position="224"/>
        <end position="271"/>
    </location>
</feature>
<sequence>MTRRVLFLLAFTLAILVSQINSHGHGHSHDHGHGHSHDHGHGHGHAHDHGHEHAHGHFHDEPPSFKYSREANEALQKHSQHEETVTYAPPHYNDGSDSDSDDEDGEKVAPFSVITWALLSTVGISLAPVIILLCINVTNTPKHQSLLKILLSFASGGLLGDAFLHLIPHAMMAHGGHKEHGHSHSHSHSGAHDHSADIQVGLYILLGIFLFLIVEKLVRHVKGNEHSHGHTHEVDTPIATEVTDDDDDPDEKKKKKKDKKSPKKVEKKTEITPRSDMKISGYLNLIADGLHNFTDGLAIGSTYLLGRTVGLTTTFTIFLHEIPHEIGDYAILIQNGCSRKKAIFLQLTTAFGALLGCLIGLLFHSAGTEVWATQTFLPITAGGFIYIATVSVIPELLSTNTGLKQSLMELLALIMGVLIMVCVAIFE</sequence>
<organism evidence="10 12">
    <name type="scientific">Adineta ricciae</name>
    <name type="common">Rotifer</name>
    <dbReference type="NCBI Taxonomy" id="249248"/>
    <lineage>
        <taxon>Eukaryota</taxon>
        <taxon>Metazoa</taxon>
        <taxon>Spiralia</taxon>
        <taxon>Gnathifera</taxon>
        <taxon>Rotifera</taxon>
        <taxon>Eurotatoria</taxon>
        <taxon>Bdelloidea</taxon>
        <taxon>Adinetida</taxon>
        <taxon>Adinetidae</taxon>
        <taxon>Adineta</taxon>
    </lineage>
</organism>
<keyword evidence="12" id="KW-1185">Reference proteome</keyword>
<evidence type="ECO:0000256" key="3">
    <source>
        <dbReference type="ARBA" id="ARBA00022692"/>
    </source>
</evidence>
<feature type="transmembrane region" description="Helical" evidence="8">
    <location>
        <begin position="113"/>
        <end position="135"/>
    </location>
</feature>
<feature type="transmembrane region" description="Helical" evidence="8">
    <location>
        <begin position="342"/>
        <end position="363"/>
    </location>
</feature>
<feature type="region of interest" description="Disordered" evidence="7">
    <location>
        <begin position="23"/>
        <end position="104"/>
    </location>
</feature>
<feature type="transmembrane region" description="Helical" evidence="8">
    <location>
        <begin position="375"/>
        <end position="394"/>
    </location>
</feature>
<evidence type="ECO:0000256" key="7">
    <source>
        <dbReference type="SAM" id="MobiDB-lite"/>
    </source>
</evidence>
<dbReference type="EMBL" id="CAJNOR010002052">
    <property type="protein sequence ID" value="CAF1240528.1"/>
    <property type="molecule type" value="Genomic_DNA"/>
</dbReference>
<evidence type="ECO:0000256" key="1">
    <source>
        <dbReference type="ARBA" id="ARBA00004141"/>
    </source>
</evidence>
<dbReference type="PANTHER" id="PTHR16950">
    <property type="entry name" value="ZINC TRANSPORTER SLC39A7 HISTIDINE-RICH MEMBRANE PROTEIN KE4"/>
    <property type="match status" value="1"/>
</dbReference>
<keyword evidence="4 8" id="KW-1133">Transmembrane helix</keyword>
<dbReference type="GO" id="GO:0006882">
    <property type="term" value="P:intracellular zinc ion homeostasis"/>
    <property type="evidence" value="ECO:0007669"/>
    <property type="project" value="TreeGrafter"/>
</dbReference>
<dbReference type="EMBL" id="CAJNOJ010000204">
    <property type="protein sequence ID" value="CAF1285838.1"/>
    <property type="molecule type" value="Genomic_DNA"/>
</dbReference>
<dbReference type="GO" id="GO:0016020">
    <property type="term" value="C:membrane"/>
    <property type="evidence" value="ECO:0007669"/>
    <property type="project" value="UniProtKB-SubCell"/>
</dbReference>
<gene>
    <name evidence="11" type="ORF">EDS130_LOCUS29812</name>
    <name evidence="10" type="ORF">XAT740_LOCUS25714</name>
</gene>
<evidence type="ECO:0000313" key="12">
    <source>
        <dbReference type="Proteomes" id="UP000663828"/>
    </source>
</evidence>
<reference evidence="10" key="1">
    <citation type="submission" date="2021-02" db="EMBL/GenBank/DDBJ databases">
        <authorList>
            <person name="Nowell W R."/>
        </authorList>
    </citation>
    <scope>NUCLEOTIDE SEQUENCE</scope>
</reference>
<feature type="compositionally biased region" description="Basic and acidic residues" evidence="7">
    <location>
        <begin position="27"/>
        <end position="84"/>
    </location>
</feature>
<comment type="subcellular location">
    <subcellularLocation>
        <location evidence="1">Membrane</location>
        <topology evidence="1">Multi-pass membrane protein</topology>
    </subcellularLocation>
</comment>
<keyword evidence="9" id="KW-0732">Signal</keyword>
<keyword evidence="3 8" id="KW-0812">Transmembrane</keyword>
<comment type="caution">
    <text evidence="10">The sequence shown here is derived from an EMBL/GenBank/DDBJ whole genome shotgun (WGS) entry which is preliminary data.</text>
</comment>
<evidence type="ECO:0000256" key="2">
    <source>
        <dbReference type="ARBA" id="ARBA00022448"/>
    </source>
</evidence>
<keyword evidence="2" id="KW-0813">Transport</keyword>
<feature type="compositionally biased region" description="Basic residues" evidence="7">
    <location>
        <begin position="253"/>
        <end position="262"/>
    </location>
</feature>
<evidence type="ECO:0000256" key="6">
    <source>
        <dbReference type="ARBA" id="ARBA00038485"/>
    </source>
</evidence>
<feature type="signal peptide" evidence="9">
    <location>
        <begin position="1"/>
        <end position="22"/>
    </location>
</feature>